<sequence length="100" mass="10821">CKMVPECKTCTYKVCKMVPECRTKTVCYNVCVPQCCSKTVTCYKTECRKVPYTVTKCVPRKVCEQVPCKVLCTNPACAGQEHAAPCDDCGTTTGGCGCGN</sequence>
<organism evidence="1 2">
    <name type="scientific">Aeoliella straminimaris</name>
    <dbReference type="NCBI Taxonomy" id="2954799"/>
    <lineage>
        <taxon>Bacteria</taxon>
        <taxon>Pseudomonadati</taxon>
        <taxon>Planctomycetota</taxon>
        <taxon>Planctomycetia</taxon>
        <taxon>Pirellulales</taxon>
        <taxon>Lacipirellulaceae</taxon>
        <taxon>Aeoliella</taxon>
    </lineage>
</organism>
<proteinExistence type="predicted"/>
<dbReference type="Pfam" id="PF07639">
    <property type="entry name" value="YTV"/>
    <property type="match status" value="1"/>
</dbReference>
<protein>
    <submittedName>
        <fullName evidence="1">Uncharacterized protein</fullName>
    </submittedName>
</protein>
<dbReference type="InterPro" id="IPR011521">
    <property type="entry name" value="YTV"/>
</dbReference>
<name>A0A9X2FA66_9BACT</name>
<accession>A0A9X2FA66</accession>
<keyword evidence="2" id="KW-1185">Reference proteome</keyword>
<evidence type="ECO:0000313" key="2">
    <source>
        <dbReference type="Proteomes" id="UP001155241"/>
    </source>
</evidence>
<dbReference type="Proteomes" id="UP001155241">
    <property type="component" value="Unassembled WGS sequence"/>
</dbReference>
<feature type="non-terminal residue" evidence="1">
    <location>
        <position position="1"/>
    </location>
</feature>
<gene>
    <name evidence="1" type="ORF">NG895_01360</name>
</gene>
<dbReference type="EMBL" id="JAMXLR010000005">
    <property type="protein sequence ID" value="MCO6042544.1"/>
    <property type="molecule type" value="Genomic_DNA"/>
</dbReference>
<dbReference type="AlphaFoldDB" id="A0A9X2FA66"/>
<comment type="caution">
    <text evidence="1">The sequence shown here is derived from an EMBL/GenBank/DDBJ whole genome shotgun (WGS) entry which is preliminary data.</text>
</comment>
<reference evidence="1" key="1">
    <citation type="submission" date="2022-06" db="EMBL/GenBank/DDBJ databases">
        <title>Aeoliella straminimaris, a novel planctomycete from sediments.</title>
        <authorList>
            <person name="Vitorino I.R."/>
            <person name="Lage O.M."/>
        </authorList>
    </citation>
    <scope>NUCLEOTIDE SEQUENCE</scope>
    <source>
        <strain evidence="1">ICT_H6.2</strain>
    </source>
</reference>
<evidence type="ECO:0000313" key="1">
    <source>
        <dbReference type="EMBL" id="MCO6042544.1"/>
    </source>
</evidence>